<evidence type="ECO:0000313" key="3">
    <source>
        <dbReference type="Proteomes" id="UP000015104"/>
    </source>
</evidence>
<protein>
    <recommendedName>
        <fullName evidence="4">Lipid-binding serum glycoprotein N-terminal domain-containing protein</fullName>
    </recommendedName>
</protein>
<keyword evidence="3" id="KW-1185">Reference proteome</keyword>
<feature type="chain" id="PRO_5004591670" description="Lipid-binding serum glycoprotein N-terminal domain-containing protein" evidence="1">
    <location>
        <begin position="22"/>
        <end position="475"/>
    </location>
</feature>
<feature type="signal peptide" evidence="1">
    <location>
        <begin position="1"/>
        <end position="21"/>
    </location>
</feature>
<evidence type="ECO:0000256" key="1">
    <source>
        <dbReference type="SAM" id="SignalP"/>
    </source>
</evidence>
<dbReference type="EnsemblMetazoa" id="tetur12g04110.1">
    <property type="protein sequence ID" value="tetur12g04110.1"/>
    <property type="gene ID" value="tetur12g04110"/>
</dbReference>
<dbReference type="KEGG" id="tut:107364540"/>
<dbReference type="GO" id="GO:0005615">
    <property type="term" value="C:extracellular space"/>
    <property type="evidence" value="ECO:0007669"/>
    <property type="project" value="TreeGrafter"/>
</dbReference>
<dbReference type="EMBL" id="CAEY01000120">
    <property type="status" value="NOT_ANNOTATED_CDS"/>
    <property type="molecule type" value="Genomic_DNA"/>
</dbReference>
<dbReference type="InterPro" id="IPR010562">
    <property type="entry name" value="Haemolymph_juvenile_hormone-bd"/>
</dbReference>
<dbReference type="HOGENOM" id="CLU_575320_0_0_1"/>
<reference evidence="3" key="1">
    <citation type="submission" date="2011-08" db="EMBL/GenBank/DDBJ databases">
        <authorList>
            <person name="Rombauts S."/>
        </authorList>
    </citation>
    <scope>NUCLEOTIDE SEQUENCE</scope>
    <source>
        <strain evidence="3">London</strain>
    </source>
</reference>
<keyword evidence="1" id="KW-0732">Signal</keyword>
<dbReference type="Gene3D" id="3.15.10.30">
    <property type="entry name" value="Haemolymph juvenile hormone binding protein"/>
    <property type="match status" value="1"/>
</dbReference>
<evidence type="ECO:0008006" key="4">
    <source>
        <dbReference type="Google" id="ProtNLM"/>
    </source>
</evidence>
<dbReference type="InterPro" id="IPR038606">
    <property type="entry name" value="To_sf"/>
</dbReference>
<dbReference type="OMA" id="NMRSMDE"/>
<dbReference type="PANTHER" id="PTHR11008:SF41">
    <property type="entry name" value="RE70318P"/>
    <property type="match status" value="1"/>
</dbReference>
<name>T1KJ80_TETUR</name>
<sequence>MFNRFLSIFGCLLFVFYVTYQESPNNAAVLKNAKEANEWSNLRLHLKQKIGSPGKLLKTGKGDLPPSDPLDLSSLWFVFDDHKGYLNASLHNVKVHGLSGLSLKDTAFNDNTKELSVLFAVPSLSVTSEYSIKHRLGDNLVDDYGKLHLHLNHWYTTWFSRVLSFNITRDELTVGRISVKSYFDNVTKEFTSSSYYIGANPIAYANTIETITVMLSNKIQSEVDERLNLLLSQFIDEEPATLSDMLRIAAHWKDAVTKPSEGSLSRGKRQVPCEPGDELDEYVDSLFRFASRIVRAMEPIGLPNATVELPEYNLKLFLYKGGASRAYSLTRKKSAWVFCTNESISLGLTVGFNDLRVKYKYRAIFDWNLLFDGELEANLQGTKAQVQFTQTTPDDDSEEEVQQRVDRVRIWRLGRIRVILKGLGNLTQAVSMLLTRALNSNQEQLDPTLRRLENEALVVVNEMLKNISVPFFSIV</sequence>
<organism evidence="2 3">
    <name type="scientific">Tetranychus urticae</name>
    <name type="common">Two-spotted spider mite</name>
    <dbReference type="NCBI Taxonomy" id="32264"/>
    <lineage>
        <taxon>Eukaryota</taxon>
        <taxon>Metazoa</taxon>
        <taxon>Ecdysozoa</taxon>
        <taxon>Arthropoda</taxon>
        <taxon>Chelicerata</taxon>
        <taxon>Arachnida</taxon>
        <taxon>Acari</taxon>
        <taxon>Acariformes</taxon>
        <taxon>Trombidiformes</taxon>
        <taxon>Prostigmata</taxon>
        <taxon>Eleutherengona</taxon>
        <taxon>Raphignathae</taxon>
        <taxon>Tetranychoidea</taxon>
        <taxon>Tetranychidae</taxon>
        <taxon>Tetranychus</taxon>
    </lineage>
</organism>
<dbReference type="Proteomes" id="UP000015104">
    <property type="component" value="Unassembled WGS sequence"/>
</dbReference>
<gene>
    <name evidence="2" type="primary">107364540</name>
</gene>
<accession>T1KJ80</accession>
<reference evidence="2" key="2">
    <citation type="submission" date="2015-06" db="UniProtKB">
        <authorList>
            <consortium name="EnsemblMetazoa"/>
        </authorList>
    </citation>
    <scope>IDENTIFICATION</scope>
</reference>
<dbReference type="OrthoDB" id="6417507at2759"/>
<dbReference type="AlphaFoldDB" id="T1KJ80"/>
<dbReference type="Pfam" id="PF06585">
    <property type="entry name" value="JHBP"/>
    <property type="match status" value="1"/>
</dbReference>
<dbReference type="PANTHER" id="PTHR11008">
    <property type="entry name" value="PROTEIN TAKEOUT-LIKE PROTEIN"/>
    <property type="match status" value="1"/>
</dbReference>
<proteinExistence type="predicted"/>
<evidence type="ECO:0000313" key="2">
    <source>
        <dbReference type="EnsemblMetazoa" id="tetur12g04110.1"/>
    </source>
</evidence>